<evidence type="ECO:0000256" key="8">
    <source>
        <dbReference type="ARBA" id="ARBA00023180"/>
    </source>
</evidence>
<keyword evidence="6" id="KW-1015">Disulfide bond</keyword>
<evidence type="ECO:0000256" key="6">
    <source>
        <dbReference type="ARBA" id="ARBA00023157"/>
    </source>
</evidence>
<keyword evidence="8" id="KW-0325">Glycoprotein</keyword>
<dbReference type="InterPro" id="IPR013783">
    <property type="entry name" value="Ig-like_fold"/>
</dbReference>
<reference evidence="12" key="1">
    <citation type="submission" date="2025-08" db="UniProtKB">
        <authorList>
            <consortium name="Ensembl"/>
        </authorList>
    </citation>
    <scope>IDENTIFICATION</scope>
</reference>
<sequence length="1036" mass="115595">MTLVCLNLAGVHTLKSGSSSRGGGALNLPWHDELCCDSPHTTAEEKPPEHESSNKSRPLLFTQCNFRSEHHHNSSGDNSVIKLRCFSHFSGSRSGSAGIRRPAWPVICEGNSSLTCSVVLDALSSDVVVTITVANVTSSPAHLKAPAKPVKPGAPVNLSHHQTINAELVLNWDPPPGESGQLRYEVLQRSSNETHSTQEVLQTSLELRMFLDLEVNINYSLQVRCSAPVDPPVWSDWSKAHHISLDIVSYVPEIVKARPDEAVTVFCVFNDPHLKSSSAQWTLNYEHPLPRRLYHPVNQRVSQITVRPSDKRMYELLQCTQEYVISYSHIFVQGAAINITCQTDGSMNEMECTWKSEDVWFRWADLLCDEMEQREREGEELGSPGPTCLHQKSCRLRPLRMTCYRLWLEIDSPLGPITSKPIYVSPVDHVKPDPASHVLAVTLSSGLLSVTWDPPSLPVEGVQCQFRYHAPSTMGQPEWNVQPPVLPPGDKVNISDVCVSYAVQVRCQPTHGFRYWSDWSKTVYSAPQNSQAPERGPDFWREFSHDANGNRTTVTLLFERVQTSGLPYCVDGLIITHQPLNGSASEERTGLKTSHSFEWDHGVQTLTVATYNSLGRSAKNFKLILNEQVKRRTVRSFHVFLVNSSCVSLSWSLVDSSSVPQSLVLQWNHSHQESHKSTTTWRRLRYTDPPVHVRGDFFGSEEHDFYLFPVFADGEGQNVHTRAVRREAGAFILLIIVSFLSIVLLVTLVLSQNQMKKIVWKDVPNPNKCSWAQGMDTFDHLLRAPEVLPAWPLLLAGETISTVVIMDKTDPPVLVQPPLDPPVLYICDFDSQDNEKLLTEAAADNTDVSNPDTTTFLLSQILDPTKNDSASCSVTYATVVLSDPKLNQHFQDSGGCSSCDEGNFSANNSDISDSSHGALWELESSKTGDSDVDQRHSGSYNSVEEMSKSSDQEDENKQEIDLYYLTLTGEDSREEGHKHDLLKRLILSKENCSLPLLNVEDDSDEKTELLSAAPGGFSPLYLPQFRTCLKCPESVC</sequence>
<reference evidence="12" key="2">
    <citation type="submission" date="2025-09" db="UniProtKB">
        <authorList>
            <consortium name="Ensembl"/>
        </authorList>
    </citation>
    <scope>IDENTIFICATION</scope>
</reference>
<keyword evidence="7" id="KW-0675">Receptor</keyword>
<name>A0A3B4AZY3_9GOBI</name>
<evidence type="ECO:0000256" key="5">
    <source>
        <dbReference type="ARBA" id="ARBA00023136"/>
    </source>
</evidence>
<dbReference type="PROSITE" id="PS50853">
    <property type="entry name" value="FN3"/>
    <property type="match status" value="1"/>
</dbReference>
<dbReference type="SUPFAM" id="SSF49265">
    <property type="entry name" value="Fibronectin type III"/>
    <property type="match status" value="2"/>
</dbReference>
<organism evidence="12 13">
    <name type="scientific">Periophthalmus magnuspinnatus</name>
    <dbReference type="NCBI Taxonomy" id="409849"/>
    <lineage>
        <taxon>Eukaryota</taxon>
        <taxon>Metazoa</taxon>
        <taxon>Chordata</taxon>
        <taxon>Craniata</taxon>
        <taxon>Vertebrata</taxon>
        <taxon>Euteleostomi</taxon>
        <taxon>Actinopterygii</taxon>
        <taxon>Neopterygii</taxon>
        <taxon>Teleostei</taxon>
        <taxon>Neoteleostei</taxon>
        <taxon>Acanthomorphata</taxon>
        <taxon>Gobiaria</taxon>
        <taxon>Gobiiformes</taxon>
        <taxon>Gobioidei</taxon>
        <taxon>Gobiidae</taxon>
        <taxon>Oxudercinae</taxon>
        <taxon>Periophthalmus</taxon>
    </lineage>
</organism>
<evidence type="ECO:0000259" key="11">
    <source>
        <dbReference type="PROSITE" id="PS50853"/>
    </source>
</evidence>
<dbReference type="Ensembl" id="ENSPMGT00000024343.1">
    <property type="protein sequence ID" value="ENSPMGP00000022852.1"/>
    <property type="gene ID" value="ENSPMGG00000018488.1"/>
</dbReference>
<keyword evidence="13" id="KW-1185">Reference proteome</keyword>
<evidence type="ECO:0000256" key="10">
    <source>
        <dbReference type="SAM" id="Phobius"/>
    </source>
</evidence>
<feature type="compositionally biased region" description="Basic and acidic residues" evidence="9">
    <location>
        <begin position="945"/>
        <end position="957"/>
    </location>
</feature>
<dbReference type="PANTHER" id="PTHR23037:SF35">
    <property type="entry name" value="FIBRONECTIN TYPE-III DOMAIN-CONTAINING PROTEIN"/>
    <property type="match status" value="1"/>
</dbReference>
<feature type="compositionally biased region" description="Basic and acidic residues" evidence="9">
    <location>
        <begin position="924"/>
        <end position="936"/>
    </location>
</feature>
<dbReference type="Pfam" id="PF18589">
    <property type="entry name" value="ObR_Ig"/>
    <property type="match status" value="1"/>
</dbReference>
<evidence type="ECO:0000256" key="4">
    <source>
        <dbReference type="ARBA" id="ARBA00022989"/>
    </source>
</evidence>
<feature type="transmembrane region" description="Helical" evidence="10">
    <location>
        <begin position="728"/>
        <end position="751"/>
    </location>
</feature>
<keyword evidence="3" id="KW-0732">Signal</keyword>
<keyword evidence="2 10" id="KW-0812">Transmembrane</keyword>
<evidence type="ECO:0000256" key="9">
    <source>
        <dbReference type="SAM" id="MobiDB-lite"/>
    </source>
</evidence>
<dbReference type="STRING" id="409849.ENSPMGP00000022852"/>
<dbReference type="InterPro" id="IPR003961">
    <property type="entry name" value="FN3_dom"/>
</dbReference>
<dbReference type="GO" id="GO:0009897">
    <property type="term" value="C:external side of plasma membrane"/>
    <property type="evidence" value="ECO:0007669"/>
    <property type="project" value="TreeGrafter"/>
</dbReference>
<accession>A0A3B4AZY3</accession>
<feature type="region of interest" description="Disordered" evidence="9">
    <location>
        <begin position="924"/>
        <end position="957"/>
    </location>
</feature>
<evidence type="ECO:0000256" key="1">
    <source>
        <dbReference type="ARBA" id="ARBA00004479"/>
    </source>
</evidence>
<comment type="subcellular location">
    <subcellularLocation>
        <location evidence="1">Membrane</location>
        <topology evidence="1">Single-pass type I membrane protein</topology>
    </subcellularLocation>
</comment>
<evidence type="ECO:0000313" key="12">
    <source>
        <dbReference type="Ensembl" id="ENSPMGP00000022852.1"/>
    </source>
</evidence>
<evidence type="ECO:0000256" key="3">
    <source>
        <dbReference type="ARBA" id="ARBA00022729"/>
    </source>
</evidence>
<evidence type="ECO:0000313" key="13">
    <source>
        <dbReference type="Proteomes" id="UP000261520"/>
    </source>
</evidence>
<dbReference type="Proteomes" id="UP000261520">
    <property type="component" value="Unplaced"/>
</dbReference>
<evidence type="ECO:0000256" key="2">
    <source>
        <dbReference type="ARBA" id="ARBA00022692"/>
    </source>
</evidence>
<dbReference type="GO" id="GO:0004896">
    <property type="term" value="F:cytokine receptor activity"/>
    <property type="evidence" value="ECO:0007669"/>
    <property type="project" value="TreeGrafter"/>
</dbReference>
<feature type="domain" description="Fibronectin type-III" evidence="11">
    <location>
        <begin position="154"/>
        <end position="246"/>
    </location>
</feature>
<dbReference type="AlphaFoldDB" id="A0A3B4AZY3"/>
<dbReference type="PANTHER" id="PTHR23037">
    <property type="entry name" value="CYTOKINE RECEPTOR"/>
    <property type="match status" value="1"/>
</dbReference>
<dbReference type="CDD" id="cd00063">
    <property type="entry name" value="FN3"/>
    <property type="match status" value="1"/>
</dbReference>
<keyword evidence="5 10" id="KW-0472">Membrane</keyword>
<dbReference type="Gene3D" id="2.60.40.10">
    <property type="entry name" value="Immunoglobulins"/>
    <property type="match status" value="3"/>
</dbReference>
<dbReference type="InterPro" id="IPR036116">
    <property type="entry name" value="FN3_sf"/>
</dbReference>
<evidence type="ECO:0000256" key="7">
    <source>
        <dbReference type="ARBA" id="ARBA00023170"/>
    </source>
</evidence>
<keyword evidence="4 10" id="KW-1133">Transmembrane helix</keyword>
<protein>
    <recommendedName>
        <fullName evidence="11">Fibronectin type-III domain-containing protein</fullName>
    </recommendedName>
</protein>
<dbReference type="InterPro" id="IPR041182">
    <property type="entry name" value="LEP-R_IGD"/>
</dbReference>
<dbReference type="SMART" id="SM00060">
    <property type="entry name" value="FN3"/>
    <property type="match status" value="3"/>
</dbReference>
<proteinExistence type="predicted"/>